<organism evidence="9 10">
    <name type="scientific">Micromonospora siamensis</name>
    <dbReference type="NCBI Taxonomy" id="299152"/>
    <lineage>
        <taxon>Bacteria</taxon>
        <taxon>Bacillati</taxon>
        <taxon>Actinomycetota</taxon>
        <taxon>Actinomycetes</taxon>
        <taxon>Micromonosporales</taxon>
        <taxon>Micromonosporaceae</taxon>
        <taxon>Micromonospora</taxon>
    </lineage>
</organism>
<evidence type="ECO:0000256" key="7">
    <source>
        <dbReference type="SAM" id="Phobius"/>
    </source>
</evidence>
<dbReference type="Proteomes" id="UP000198210">
    <property type="component" value="Chromosome I"/>
</dbReference>
<feature type="transmembrane region" description="Helical" evidence="7">
    <location>
        <begin position="73"/>
        <end position="93"/>
    </location>
</feature>
<proteinExistence type="predicted"/>
<keyword evidence="4 7" id="KW-0812">Transmembrane</keyword>
<keyword evidence="6 7" id="KW-0472">Membrane</keyword>
<gene>
    <name evidence="9" type="ORF">GA0074704_4409</name>
</gene>
<evidence type="ECO:0000259" key="8">
    <source>
        <dbReference type="PROSITE" id="PS50850"/>
    </source>
</evidence>
<protein>
    <submittedName>
        <fullName evidence="9">Major Facilitator Superfamily protein</fullName>
    </submittedName>
</protein>
<keyword evidence="3" id="KW-1003">Cell membrane</keyword>
<dbReference type="InterPro" id="IPR011701">
    <property type="entry name" value="MFS"/>
</dbReference>
<dbReference type="PANTHER" id="PTHR23517">
    <property type="entry name" value="RESISTANCE PROTEIN MDTM, PUTATIVE-RELATED-RELATED"/>
    <property type="match status" value="1"/>
</dbReference>
<dbReference type="SUPFAM" id="SSF103473">
    <property type="entry name" value="MFS general substrate transporter"/>
    <property type="match status" value="1"/>
</dbReference>
<feature type="transmembrane region" description="Helical" evidence="7">
    <location>
        <begin position="149"/>
        <end position="167"/>
    </location>
</feature>
<dbReference type="InterPro" id="IPR050171">
    <property type="entry name" value="MFS_Transporters"/>
</dbReference>
<dbReference type="InterPro" id="IPR036259">
    <property type="entry name" value="MFS_trans_sf"/>
</dbReference>
<dbReference type="InterPro" id="IPR020846">
    <property type="entry name" value="MFS_dom"/>
</dbReference>
<dbReference type="PROSITE" id="PS50850">
    <property type="entry name" value="MFS"/>
    <property type="match status" value="1"/>
</dbReference>
<keyword evidence="5 7" id="KW-1133">Transmembrane helix</keyword>
<feature type="transmembrane region" description="Helical" evidence="7">
    <location>
        <begin position="252"/>
        <end position="273"/>
    </location>
</feature>
<dbReference type="RefSeq" id="WP_157743765.1">
    <property type="nucleotide sequence ID" value="NZ_JBHLYF010000004.1"/>
</dbReference>
<feature type="domain" description="Major facilitator superfamily (MFS) profile" evidence="8">
    <location>
        <begin position="218"/>
        <end position="432"/>
    </location>
</feature>
<evidence type="ECO:0000256" key="1">
    <source>
        <dbReference type="ARBA" id="ARBA00004651"/>
    </source>
</evidence>
<feature type="transmembrane region" description="Helical" evidence="7">
    <location>
        <begin position="349"/>
        <end position="371"/>
    </location>
</feature>
<evidence type="ECO:0000313" key="9">
    <source>
        <dbReference type="EMBL" id="SCG68768.1"/>
    </source>
</evidence>
<dbReference type="AlphaFoldDB" id="A0A1C5JE43"/>
<dbReference type="Gene3D" id="1.20.1250.20">
    <property type="entry name" value="MFS general substrate transporter like domains"/>
    <property type="match status" value="1"/>
</dbReference>
<dbReference type="EMBL" id="LT607751">
    <property type="protein sequence ID" value="SCG68768.1"/>
    <property type="molecule type" value="Genomic_DNA"/>
</dbReference>
<dbReference type="GO" id="GO:0005886">
    <property type="term" value="C:plasma membrane"/>
    <property type="evidence" value="ECO:0007669"/>
    <property type="project" value="UniProtKB-SubCell"/>
</dbReference>
<feature type="transmembrane region" description="Helical" evidence="7">
    <location>
        <begin position="219"/>
        <end position="240"/>
    </location>
</feature>
<evidence type="ECO:0000256" key="6">
    <source>
        <dbReference type="ARBA" id="ARBA00023136"/>
    </source>
</evidence>
<feature type="transmembrane region" description="Helical" evidence="7">
    <location>
        <begin position="12"/>
        <end position="39"/>
    </location>
</feature>
<evidence type="ECO:0000256" key="2">
    <source>
        <dbReference type="ARBA" id="ARBA00022448"/>
    </source>
</evidence>
<feature type="transmembrane region" description="Helical" evidence="7">
    <location>
        <begin position="309"/>
        <end position="328"/>
    </location>
</feature>
<feature type="transmembrane region" description="Helical" evidence="7">
    <location>
        <begin position="377"/>
        <end position="397"/>
    </location>
</feature>
<sequence>MQATPIRRSRGGAVLVAALTVDAIGNGLFMPLSLVYFLVLTDVPLGRLGLLLSAATALTLGVPLWAGALADRFGALPVVVAAQLLQAAGYLAYSRVTGPVGVFAAAALVALGVRFFWSTVFTLVADYVDGRGGGWTSDTWYSVSNGARSAGLAIGGLATGLLVANGQPAAYRATAWAAAGCFTLAALTIAVAVRAPRTASTPATTGRGGYPALLRDRPFLGLVTVNTAHALTSMMLGLALPTVVLTDLRAPAWLTAAVLAGNAFGIAALSGPVGTRLPRFRRSRTIALAATLWTVWGVAMAALGPGPLVVVAPLLVAATLLCTVAELAHAPASAALAAAVAPAGSRGRYLAVFQYSWTLASMLAPAFFATLHEVDGTAPWLVLALVNAGTVGAVLLLERALPPRVLRDPPRAVEPVGRRAAADGTEATRTPV</sequence>
<keyword evidence="10" id="KW-1185">Reference proteome</keyword>
<feature type="transmembrane region" description="Helical" evidence="7">
    <location>
        <begin position="105"/>
        <end position="128"/>
    </location>
</feature>
<feature type="transmembrane region" description="Helical" evidence="7">
    <location>
        <begin position="285"/>
        <end position="303"/>
    </location>
</feature>
<feature type="transmembrane region" description="Helical" evidence="7">
    <location>
        <begin position="45"/>
        <end position="66"/>
    </location>
</feature>
<evidence type="ECO:0000313" key="10">
    <source>
        <dbReference type="Proteomes" id="UP000198210"/>
    </source>
</evidence>
<dbReference type="GO" id="GO:0022857">
    <property type="term" value="F:transmembrane transporter activity"/>
    <property type="evidence" value="ECO:0007669"/>
    <property type="project" value="InterPro"/>
</dbReference>
<dbReference type="PANTHER" id="PTHR23517:SF2">
    <property type="entry name" value="MULTIDRUG RESISTANCE PROTEIN MDTH"/>
    <property type="match status" value="1"/>
</dbReference>
<comment type="subcellular location">
    <subcellularLocation>
        <location evidence="1">Cell membrane</location>
        <topology evidence="1">Multi-pass membrane protein</topology>
    </subcellularLocation>
</comment>
<dbReference type="Pfam" id="PF07690">
    <property type="entry name" value="MFS_1"/>
    <property type="match status" value="2"/>
</dbReference>
<accession>A0A1C5JE43</accession>
<evidence type="ECO:0000256" key="5">
    <source>
        <dbReference type="ARBA" id="ARBA00022989"/>
    </source>
</evidence>
<name>A0A1C5JE43_9ACTN</name>
<keyword evidence="2" id="KW-0813">Transport</keyword>
<reference evidence="9 10" key="1">
    <citation type="submission" date="2016-06" db="EMBL/GenBank/DDBJ databases">
        <authorList>
            <person name="Kjaerup R.B."/>
            <person name="Dalgaard T.S."/>
            <person name="Juul-Madsen H.R."/>
        </authorList>
    </citation>
    <scope>NUCLEOTIDE SEQUENCE [LARGE SCALE GENOMIC DNA]</scope>
    <source>
        <strain evidence="9 10">DSM 45097</strain>
    </source>
</reference>
<feature type="transmembrane region" description="Helical" evidence="7">
    <location>
        <begin position="173"/>
        <end position="193"/>
    </location>
</feature>
<evidence type="ECO:0000256" key="3">
    <source>
        <dbReference type="ARBA" id="ARBA00022475"/>
    </source>
</evidence>
<evidence type="ECO:0000256" key="4">
    <source>
        <dbReference type="ARBA" id="ARBA00022692"/>
    </source>
</evidence>